<protein>
    <submittedName>
        <fullName evidence="1">Uncharacterized protein</fullName>
    </submittedName>
</protein>
<reference evidence="1 2" key="1">
    <citation type="journal article" date="2016" name="Nat. Commun.">
        <title>Thousands of microbial genomes shed light on interconnected biogeochemical processes in an aquifer system.</title>
        <authorList>
            <person name="Anantharaman K."/>
            <person name="Brown C.T."/>
            <person name="Hug L.A."/>
            <person name="Sharon I."/>
            <person name="Castelle C.J."/>
            <person name="Probst A.J."/>
            <person name="Thomas B.C."/>
            <person name="Singh A."/>
            <person name="Wilkins M.J."/>
            <person name="Karaoz U."/>
            <person name="Brodie E.L."/>
            <person name="Williams K.H."/>
            <person name="Hubbard S.S."/>
            <person name="Banfield J.F."/>
        </authorList>
    </citation>
    <scope>NUCLEOTIDE SEQUENCE [LARGE SCALE GENOMIC DNA]</scope>
</reference>
<name>A0A1F7F1W8_UNCRA</name>
<accession>A0A1F7F1W8</accession>
<sequence length="417" mass="46252">MKFISVISIIVVLASTSFGTEARIESMGNTPDFIKDEVSAIKNPATTFGFGNTLLGSLGKETKLGDSWVRKEQWFGGWAIYPISPTMKLSVGATLNKPFETTQQYEAVSESGFFTVFDKWNYSPTSTRVNFLDVLGMGTPYGNVYMFAGVSIKDMISLALGGRYAGYKQESNDENKYISIQGGNLGLVYNILNQHQFEASINVDRFVFEGKDESTSPEISVSSSDLNFDINARLFWTMSRMNSVVPMFSFKTTNILGISTSDVGGGIGFNRTLYKGLIWVGGKYLYYSAEFPERIGGEAIYSPSTNQSLVENTKESSHKIIASFGVEKKMLWDWFTIRVGGNKVFEYLTKTDKSDRILEKGLFERDVDAVAWGVALGTKDDALRFDITVSEEFPYSNIFAGGDEGIMLVRISAALKF</sequence>
<gene>
    <name evidence="1" type="ORF">A2519_10845</name>
</gene>
<comment type="caution">
    <text evidence="1">The sequence shown here is derived from an EMBL/GenBank/DDBJ whole genome shotgun (WGS) entry which is preliminary data.</text>
</comment>
<proteinExistence type="predicted"/>
<evidence type="ECO:0000313" key="1">
    <source>
        <dbReference type="EMBL" id="OGK00496.1"/>
    </source>
</evidence>
<evidence type="ECO:0000313" key="2">
    <source>
        <dbReference type="Proteomes" id="UP000179243"/>
    </source>
</evidence>
<dbReference type="Proteomes" id="UP000179243">
    <property type="component" value="Unassembled WGS sequence"/>
</dbReference>
<dbReference type="EMBL" id="MFYX01000146">
    <property type="protein sequence ID" value="OGK00496.1"/>
    <property type="molecule type" value="Genomic_DNA"/>
</dbReference>
<organism evidence="1 2">
    <name type="scientific">Candidatus Raymondbacteria bacterium RIFOXYD12_FULL_49_13</name>
    <dbReference type="NCBI Taxonomy" id="1817890"/>
    <lineage>
        <taxon>Bacteria</taxon>
        <taxon>Raymondiibacteriota</taxon>
    </lineage>
</organism>
<dbReference type="AlphaFoldDB" id="A0A1F7F1W8"/>